<dbReference type="AlphaFoldDB" id="A0AAW4JDV6"/>
<reference evidence="2" key="2">
    <citation type="submission" date="2021-03" db="EMBL/GenBank/DDBJ databases">
        <title>X isolated from Micromonospora tulbaghiae.</title>
        <authorList>
            <person name="Stennett H.L."/>
        </authorList>
    </citation>
    <scope>NUCLEOTIDE SEQUENCE</scope>
    <source>
        <strain evidence="2">28M1-20</strain>
    </source>
</reference>
<gene>
    <name evidence="3" type="ORF">GA0070562_4508</name>
    <name evidence="2" type="ORF">J5U46_05260</name>
</gene>
<organism evidence="2 5">
    <name type="scientific">Micromonospora tulbaghiae</name>
    <dbReference type="NCBI Taxonomy" id="479978"/>
    <lineage>
        <taxon>Bacteria</taxon>
        <taxon>Bacillati</taxon>
        <taxon>Actinomycetota</taxon>
        <taxon>Actinomycetes</taxon>
        <taxon>Micromonosporales</taxon>
        <taxon>Micromonosporaceae</taxon>
        <taxon>Micromonospora</taxon>
    </lineage>
</organism>
<comment type="caution">
    <text evidence="2">The sequence shown here is derived from an EMBL/GenBank/DDBJ whole genome shotgun (WGS) entry which is preliminary data.</text>
</comment>
<proteinExistence type="predicted"/>
<dbReference type="RefSeq" id="WP_091422989.1">
    <property type="nucleotide sequence ID" value="NZ_FMCQ01000005.1"/>
</dbReference>
<evidence type="ECO:0000313" key="3">
    <source>
        <dbReference type="EMBL" id="SCE95611.1"/>
    </source>
</evidence>
<evidence type="ECO:0000256" key="1">
    <source>
        <dbReference type="SAM" id="MobiDB-lite"/>
    </source>
</evidence>
<dbReference type="EMBL" id="JAGFVQ010000006">
    <property type="protein sequence ID" value="MBO4139565.1"/>
    <property type="molecule type" value="Genomic_DNA"/>
</dbReference>
<feature type="compositionally biased region" description="Pro residues" evidence="1">
    <location>
        <begin position="248"/>
        <end position="260"/>
    </location>
</feature>
<evidence type="ECO:0000313" key="2">
    <source>
        <dbReference type="EMBL" id="MBO4139565.1"/>
    </source>
</evidence>
<keyword evidence="4" id="KW-1185">Reference proteome</keyword>
<reference evidence="3 4" key="1">
    <citation type="submission" date="2016-06" db="EMBL/GenBank/DDBJ databases">
        <authorList>
            <person name="Varghese N."/>
            <person name="Submissions Spin"/>
        </authorList>
    </citation>
    <scope>NUCLEOTIDE SEQUENCE [LARGE SCALE GENOMIC DNA]</scope>
    <source>
        <strain evidence="3 4">DSM 45142</strain>
    </source>
</reference>
<dbReference type="GeneID" id="93471244"/>
<dbReference type="EMBL" id="FMCQ01000005">
    <property type="protein sequence ID" value="SCE95611.1"/>
    <property type="molecule type" value="Genomic_DNA"/>
</dbReference>
<dbReference type="Proteomes" id="UP000669887">
    <property type="component" value="Unassembled WGS sequence"/>
</dbReference>
<evidence type="ECO:0000313" key="5">
    <source>
        <dbReference type="Proteomes" id="UP000669887"/>
    </source>
</evidence>
<evidence type="ECO:0000313" key="4">
    <source>
        <dbReference type="Proteomes" id="UP000199405"/>
    </source>
</evidence>
<dbReference type="Proteomes" id="UP000199405">
    <property type="component" value="Unassembled WGS sequence"/>
</dbReference>
<accession>A0AAW4JDV6</accession>
<feature type="region of interest" description="Disordered" evidence="1">
    <location>
        <begin position="224"/>
        <end position="260"/>
    </location>
</feature>
<protein>
    <submittedName>
        <fullName evidence="2">Uncharacterized protein</fullName>
    </submittedName>
</protein>
<sequence length="260" mass="28251">MPEDATPFFVGPHRFDADDDPTRPVLDRRYELVPEPGERLLGQHCLRVAGHLLGPSEDVRCWSLPSPATITVTERRLAYVCTGSELSVVSGRDSRAGARHRRPVRLSRLVSGQIRWQWPSRLELAEVGDGIAELRIVCDALRTIRQPALALTGPVGLVAGLARQVRRSVAGFRLANADLVDLSPPERDVLAVRGAASPGPTLGTVTLPGSLPVEFLSRDDYYRPPEAEAEAEASPWAWSGFPAHDHPAPPADAPPQRNPA</sequence>
<name>A0AAW4JDV6_9ACTN</name>